<gene>
    <name evidence="2" type="ORF">I8752_10030</name>
</gene>
<dbReference type="AlphaFoldDB" id="A0A8J7HZT7"/>
<comment type="caution">
    <text evidence="2">The sequence shown here is derived from an EMBL/GenBank/DDBJ whole genome shotgun (WGS) entry which is preliminary data.</text>
</comment>
<reference evidence="2 3" key="1">
    <citation type="journal article" date="2021" name="Int. J. Syst. Evol. Microbiol.">
        <title>Amazonocrinis nigriterrae gen. nov., sp. nov., Atlanticothrix silvestris gen. nov., sp. nov. and Dendronalium phyllosphericum gen. nov., sp. nov., nostocacean cyanobacteria from Brazilian environments.</title>
        <authorList>
            <person name="Alvarenga D.O."/>
            <person name="Andreote A.P.D."/>
            <person name="Branco L.H.Z."/>
            <person name="Delbaje E."/>
            <person name="Cruz R.B."/>
            <person name="Varani A.M."/>
            <person name="Fiore M.F."/>
        </authorList>
    </citation>
    <scope>NUCLEOTIDE SEQUENCE [LARGE SCALE GENOMIC DNA]</scope>
    <source>
        <strain evidence="2 3">CENA369</strain>
    </source>
</reference>
<feature type="compositionally biased region" description="Basic residues" evidence="1">
    <location>
        <begin position="155"/>
        <end position="165"/>
    </location>
</feature>
<protein>
    <submittedName>
        <fullName evidence="2">Uncharacterized protein</fullName>
    </submittedName>
</protein>
<evidence type="ECO:0000313" key="3">
    <source>
        <dbReference type="Proteomes" id="UP000662314"/>
    </source>
</evidence>
<dbReference type="EMBL" id="JAECZA010000030">
    <property type="protein sequence ID" value="MBH8573344.1"/>
    <property type="molecule type" value="Genomic_DNA"/>
</dbReference>
<feature type="region of interest" description="Disordered" evidence="1">
    <location>
        <begin position="82"/>
        <end position="177"/>
    </location>
</feature>
<dbReference type="RefSeq" id="WP_214432164.1">
    <property type="nucleotide sequence ID" value="NZ_CAWPUQ010000134.1"/>
</dbReference>
<evidence type="ECO:0000313" key="2">
    <source>
        <dbReference type="EMBL" id="MBH8573344.1"/>
    </source>
</evidence>
<proteinExistence type="predicted"/>
<accession>A0A8J7HZT7</accession>
<evidence type="ECO:0000256" key="1">
    <source>
        <dbReference type="SAM" id="MobiDB-lite"/>
    </source>
</evidence>
<sequence length="177" mass="19851">MARTKSGQKISIDKLQASVAKLEKLEEKPKKELTLRESIYFLRTQLQSALKKGYSYQDLSEILAAQEIQVSPATLKQYLTEIDKEESSKKRGTKSRQVKQASSSTENLPGAATSSEPQLTQFSQVNADLTQPTLEIPQKQSSADSIEPEQEISKVSRRRSPKTSKSKANILNDFNQY</sequence>
<name>A0A8J7HZT7_9NOST</name>
<keyword evidence="3" id="KW-1185">Reference proteome</keyword>
<dbReference type="Proteomes" id="UP000662314">
    <property type="component" value="Unassembled WGS sequence"/>
</dbReference>
<organism evidence="2 3">
    <name type="scientific">Dendronalium phyllosphericum CENA369</name>
    <dbReference type="NCBI Taxonomy" id="1725256"/>
    <lineage>
        <taxon>Bacteria</taxon>
        <taxon>Bacillati</taxon>
        <taxon>Cyanobacteriota</taxon>
        <taxon>Cyanophyceae</taxon>
        <taxon>Nostocales</taxon>
        <taxon>Nostocaceae</taxon>
        <taxon>Dendronalium</taxon>
        <taxon>Dendronalium phyllosphericum</taxon>
    </lineage>
</organism>
<feature type="compositionally biased region" description="Polar residues" evidence="1">
    <location>
        <begin position="98"/>
        <end position="144"/>
    </location>
</feature>